<dbReference type="Gene3D" id="3.40.120.10">
    <property type="entry name" value="Alpha-D-Glucose-1,6-Bisphosphate, subunit A, domain 3"/>
    <property type="match status" value="3"/>
</dbReference>
<evidence type="ECO:0000256" key="5">
    <source>
        <dbReference type="ARBA" id="ARBA00022842"/>
    </source>
</evidence>
<protein>
    <submittedName>
        <fullName evidence="12">Phosphomannomutase</fullName>
    </submittedName>
</protein>
<sequence length="506" mass="52703">MTQTLSVSDLMASSGVAFGTSGARGLVTAMTDRVCYTYARAFLQHMASEGQFGPGTAVALAGDLRPSTPRIMAACAAAVSDAGGVVVDCGFVPSPAVAAHGFALGVPSLMVTGSHIPDDRNGIKFNRADGEVLKPDETAIKAQDVAVDESLFDADGQLLAPPVLDAPVDVGTAYVARYAGFFGSEALKGLKLGVYQHSAVGRDIVVDVVRALGAEVVALGRSERFIPVDTEAVRPEDVVLAREWSAQYGLDAILSTDGDSDRPLLADETGTWLRGDVLGVLCARALGLAAVATPVSSNSALELSGWFADVRRTRIGSPFVIEAMNALLAKGESACGYEANGGFILGSAVTRDGRTLGALPTRDAVLPMVAVLADARAKGLSLAALQAQLPPRFTNSERLQNYPTSQSQALLAALQQGAEADVLARLTRLFGDIAGGEAQRFDATDGLRTTFASGDIIHLRPSGNAPELRVYTESATAERAASLNQQALDRVRDLDMSAGLPECLAE</sequence>
<evidence type="ECO:0000256" key="3">
    <source>
        <dbReference type="ARBA" id="ARBA00022553"/>
    </source>
</evidence>
<gene>
    <name evidence="12" type="ORF">ACFOOT_11475</name>
</gene>
<dbReference type="PANTHER" id="PTHR42946">
    <property type="entry name" value="PHOSPHOHEXOSE MUTASE"/>
    <property type="match status" value="1"/>
</dbReference>
<evidence type="ECO:0000259" key="9">
    <source>
        <dbReference type="Pfam" id="PF02878"/>
    </source>
</evidence>
<dbReference type="InterPro" id="IPR016066">
    <property type="entry name" value="A-D-PHexomutase_CS"/>
</dbReference>
<feature type="domain" description="Alpha-D-phosphohexomutase alpha/beta/alpha" evidence="11">
    <location>
        <begin position="275"/>
        <end position="392"/>
    </location>
</feature>
<dbReference type="EMBL" id="JBHRYE010000017">
    <property type="protein sequence ID" value="MFC3672045.1"/>
    <property type="molecule type" value="Genomic_DNA"/>
</dbReference>
<comment type="caution">
    <text evidence="12">The sequence shown here is derived from an EMBL/GenBank/DDBJ whole genome shotgun (WGS) entry which is preliminary data.</text>
</comment>
<evidence type="ECO:0000256" key="7">
    <source>
        <dbReference type="RuleBase" id="RU004326"/>
    </source>
</evidence>
<dbReference type="InterPro" id="IPR005846">
    <property type="entry name" value="A-D-PHexomutase_a/b/a-III"/>
</dbReference>
<evidence type="ECO:0000313" key="12">
    <source>
        <dbReference type="EMBL" id="MFC3672045.1"/>
    </source>
</evidence>
<dbReference type="CDD" id="cd03088">
    <property type="entry name" value="ManB"/>
    <property type="match status" value="1"/>
</dbReference>
<keyword evidence="6" id="KW-0413">Isomerase</keyword>
<feature type="domain" description="Alpha-D-phosphohexomutase C-terminal" evidence="8">
    <location>
        <begin position="427"/>
        <end position="487"/>
    </location>
</feature>
<evidence type="ECO:0000313" key="13">
    <source>
        <dbReference type="Proteomes" id="UP001595683"/>
    </source>
</evidence>
<organism evidence="12 13">
    <name type="scientific">Novosphingobium pokkalii</name>
    <dbReference type="NCBI Taxonomy" id="1770194"/>
    <lineage>
        <taxon>Bacteria</taxon>
        <taxon>Pseudomonadati</taxon>
        <taxon>Pseudomonadota</taxon>
        <taxon>Alphaproteobacteria</taxon>
        <taxon>Sphingomonadales</taxon>
        <taxon>Sphingomonadaceae</taxon>
        <taxon>Novosphingobium</taxon>
    </lineage>
</organism>
<evidence type="ECO:0000256" key="4">
    <source>
        <dbReference type="ARBA" id="ARBA00022723"/>
    </source>
</evidence>
<evidence type="ECO:0000259" key="10">
    <source>
        <dbReference type="Pfam" id="PF02879"/>
    </source>
</evidence>
<reference evidence="13" key="1">
    <citation type="journal article" date="2019" name="Int. J. Syst. Evol. Microbiol.">
        <title>The Global Catalogue of Microorganisms (GCM) 10K type strain sequencing project: providing services to taxonomists for standard genome sequencing and annotation.</title>
        <authorList>
            <consortium name="The Broad Institute Genomics Platform"/>
            <consortium name="The Broad Institute Genome Sequencing Center for Infectious Disease"/>
            <person name="Wu L."/>
            <person name="Ma J."/>
        </authorList>
    </citation>
    <scope>NUCLEOTIDE SEQUENCE [LARGE SCALE GENOMIC DNA]</scope>
    <source>
        <strain evidence="13">KCTC 42224</strain>
    </source>
</reference>
<dbReference type="InterPro" id="IPR005844">
    <property type="entry name" value="A-D-PHexomutase_a/b/a-I"/>
</dbReference>
<accession>A0ABV7V3N0</accession>
<dbReference type="PROSITE" id="PS00710">
    <property type="entry name" value="PGM_PMM"/>
    <property type="match status" value="1"/>
</dbReference>
<evidence type="ECO:0000256" key="6">
    <source>
        <dbReference type="ARBA" id="ARBA00023235"/>
    </source>
</evidence>
<dbReference type="InterPro" id="IPR005845">
    <property type="entry name" value="A-D-PHexomutase_a/b/a-II"/>
</dbReference>
<evidence type="ECO:0000256" key="2">
    <source>
        <dbReference type="ARBA" id="ARBA00010231"/>
    </source>
</evidence>
<keyword evidence="5 7" id="KW-0460">Magnesium</keyword>
<dbReference type="PANTHER" id="PTHR42946:SF1">
    <property type="entry name" value="PHOSPHOGLUCOMUTASE (ALPHA-D-GLUCOSE-1,6-BISPHOSPHATE-DEPENDENT)"/>
    <property type="match status" value="1"/>
</dbReference>
<evidence type="ECO:0000259" key="11">
    <source>
        <dbReference type="Pfam" id="PF02880"/>
    </source>
</evidence>
<dbReference type="InterPro" id="IPR036900">
    <property type="entry name" value="A-D-PHexomutase_C_sf"/>
</dbReference>
<feature type="domain" description="Alpha-D-phosphohexomutase alpha/beta/alpha" evidence="10">
    <location>
        <begin position="173"/>
        <end position="270"/>
    </location>
</feature>
<dbReference type="Pfam" id="PF02878">
    <property type="entry name" value="PGM_PMM_I"/>
    <property type="match status" value="1"/>
</dbReference>
<dbReference type="Pfam" id="PF02880">
    <property type="entry name" value="PGM_PMM_III"/>
    <property type="match status" value="1"/>
</dbReference>
<dbReference type="Gene3D" id="3.30.310.50">
    <property type="entry name" value="Alpha-D-phosphohexomutase, C-terminal domain"/>
    <property type="match status" value="1"/>
</dbReference>
<feature type="domain" description="Alpha-D-phosphohexomutase alpha/beta/alpha" evidence="9">
    <location>
        <begin position="17"/>
        <end position="142"/>
    </location>
</feature>
<dbReference type="InterPro" id="IPR005843">
    <property type="entry name" value="A-D-PHexomutase_C"/>
</dbReference>
<dbReference type="Pfam" id="PF00408">
    <property type="entry name" value="PGM_PMM_IV"/>
    <property type="match status" value="1"/>
</dbReference>
<comment type="similarity">
    <text evidence="2 7">Belongs to the phosphohexose mutase family.</text>
</comment>
<dbReference type="RefSeq" id="WP_191323959.1">
    <property type="nucleotide sequence ID" value="NZ_BMZP01000006.1"/>
</dbReference>
<evidence type="ECO:0000259" key="8">
    <source>
        <dbReference type="Pfam" id="PF00408"/>
    </source>
</evidence>
<dbReference type="InterPro" id="IPR016055">
    <property type="entry name" value="A-D-PHexomutase_a/b/a-I/II/III"/>
</dbReference>
<dbReference type="SUPFAM" id="SSF55957">
    <property type="entry name" value="Phosphoglucomutase, C-terminal domain"/>
    <property type="match status" value="1"/>
</dbReference>
<dbReference type="InterPro" id="IPR050060">
    <property type="entry name" value="Phosphoglucosamine_mutase"/>
</dbReference>
<proteinExistence type="inferred from homology"/>
<keyword evidence="4 7" id="KW-0479">Metal-binding</keyword>
<keyword evidence="3" id="KW-0597">Phosphoprotein</keyword>
<dbReference type="Pfam" id="PF02879">
    <property type="entry name" value="PGM_PMM_II"/>
    <property type="match status" value="1"/>
</dbReference>
<keyword evidence="13" id="KW-1185">Reference proteome</keyword>
<dbReference type="Proteomes" id="UP001595683">
    <property type="component" value="Unassembled WGS sequence"/>
</dbReference>
<evidence type="ECO:0000256" key="1">
    <source>
        <dbReference type="ARBA" id="ARBA00001946"/>
    </source>
</evidence>
<dbReference type="SUPFAM" id="SSF53738">
    <property type="entry name" value="Phosphoglucomutase, first 3 domains"/>
    <property type="match status" value="3"/>
</dbReference>
<name>A0ABV7V3N0_9SPHN</name>
<comment type="cofactor">
    <cofactor evidence="1">
        <name>Mg(2+)</name>
        <dbReference type="ChEBI" id="CHEBI:18420"/>
    </cofactor>
</comment>